<dbReference type="Proteomes" id="UP001162780">
    <property type="component" value="Chromosome"/>
</dbReference>
<dbReference type="Pfam" id="PF07690">
    <property type="entry name" value="MFS_1"/>
    <property type="match status" value="1"/>
</dbReference>
<accession>A0ABY7GNA3</accession>
<organism evidence="9 10">
    <name type="scientific">Methylomonas rapida</name>
    <dbReference type="NCBI Taxonomy" id="2963939"/>
    <lineage>
        <taxon>Bacteria</taxon>
        <taxon>Pseudomonadati</taxon>
        <taxon>Pseudomonadota</taxon>
        <taxon>Gammaproteobacteria</taxon>
        <taxon>Methylococcales</taxon>
        <taxon>Methylococcaceae</taxon>
        <taxon>Methylomonas</taxon>
    </lineage>
</organism>
<keyword evidence="6 7" id="KW-0472">Membrane</keyword>
<proteinExistence type="predicted"/>
<keyword evidence="10" id="KW-1185">Reference proteome</keyword>
<dbReference type="PANTHER" id="PTHR43266">
    <property type="entry name" value="MACROLIDE-EFFLUX PROTEIN"/>
    <property type="match status" value="1"/>
</dbReference>
<name>A0ABY7GNA3_9GAMM</name>
<evidence type="ECO:0000256" key="6">
    <source>
        <dbReference type="ARBA" id="ARBA00023136"/>
    </source>
</evidence>
<dbReference type="PROSITE" id="PS50850">
    <property type="entry name" value="MFS"/>
    <property type="match status" value="1"/>
</dbReference>
<evidence type="ECO:0000259" key="8">
    <source>
        <dbReference type="PROSITE" id="PS50850"/>
    </source>
</evidence>
<keyword evidence="3" id="KW-1003">Cell membrane</keyword>
<reference evidence="9" key="1">
    <citation type="submission" date="2022-11" db="EMBL/GenBank/DDBJ databases">
        <title>Methylomonas rapida sp. nov., Carotenoid-Producing Obligate Methanotrophs with High Growth Characteristics and Biotechnological Potential.</title>
        <authorList>
            <person name="Tikhonova E.N."/>
            <person name="Suleimanov R.Z."/>
            <person name="Miroshnikov K."/>
            <person name="Oshkin I.Y."/>
            <person name="Belova S.E."/>
            <person name="Danilova O.V."/>
            <person name="Ashikhmin A."/>
            <person name="Konopkin A."/>
            <person name="But S.Y."/>
            <person name="Khmelenina V.N."/>
            <person name="Kuznetsov N."/>
            <person name="Pimenov N.V."/>
            <person name="Dedysh S.N."/>
        </authorList>
    </citation>
    <scope>NUCLEOTIDE SEQUENCE</scope>
    <source>
        <strain evidence="9">MP1</strain>
    </source>
</reference>
<dbReference type="InterPro" id="IPR020846">
    <property type="entry name" value="MFS_dom"/>
</dbReference>
<dbReference type="InterPro" id="IPR036259">
    <property type="entry name" value="MFS_trans_sf"/>
</dbReference>
<protein>
    <submittedName>
        <fullName evidence="9">MFS transporter</fullName>
    </submittedName>
</protein>
<dbReference type="EMBL" id="CP113517">
    <property type="protein sequence ID" value="WAR45982.1"/>
    <property type="molecule type" value="Genomic_DNA"/>
</dbReference>
<dbReference type="RefSeq" id="WP_255186888.1">
    <property type="nucleotide sequence ID" value="NZ_CP113517.1"/>
</dbReference>
<sequence length="212" mass="22858">MPTHGNHASRAVTALGHNRNFKLLFSAQVISLAGSGVTTVGLALFAHQLVSGSSAAAVIGNALMLRILAFLLLSQPAGVLADRMNRKSMMIVADLVRFGLMALFPWVQTVWQVYLMIFLIDAATAFFTPTFDATIPDIVGQKHYVKALSMSRIAVDVEAVMGPMLAGLLVTWLGLNWLFWFDAATYLLTRPLNTLCSVSSGRVSEISGDMVG</sequence>
<feature type="transmembrane region" description="Helical" evidence="7">
    <location>
        <begin position="52"/>
        <end position="74"/>
    </location>
</feature>
<evidence type="ECO:0000256" key="1">
    <source>
        <dbReference type="ARBA" id="ARBA00004651"/>
    </source>
</evidence>
<feature type="transmembrane region" description="Helical" evidence="7">
    <location>
        <begin position="21"/>
        <end position="46"/>
    </location>
</feature>
<keyword evidence="2" id="KW-0813">Transport</keyword>
<dbReference type="Gene3D" id="1.20.1250.20">
    <property type="entry name" value="MFS general substrate transporter like domains"/>
    <property type="match status" value="1"/>
</dbReference>
<dbReference type="PANTHER" id="PTHR43266:SF2">
    <property type="entry name" value="MAJOR FACILITATOR SUPERFAMILY (MFS) PROFILE DOMAIN-CONTAINING PROTEIN"/>
    <property type="match status" value="1"/>
</dbReference>
<dbReference type="SUPFAM" id="SSF103473">
    <property type="entry name" value="MFS general substrate transporter"/>
    <property type="match status" value="1"/>
</dbReference>
<evidence type="ECO:0000256" key="3">
    <source>
        <dbReference type="ARBA" id="ARBA00022475"/>
    </source>
</evidence>
<keyword evidence="4 7" id="KW-0812">Transmembrane</keyword>
<dbReference type="CDD" id="cd06173">
    <property type="entry name" value="MFS_MefA_like"/>
    <property type="match status" value="1"/>
</dbReference>
<evidence type="ECO:0000313" key="10">
    <source>
        <dbReference type="Proteomes" id="UP001162780"/>
    </source>
</evidence>
<feature type="transmembrane region" description="Helical" evidence="7">
    <location>
        <begin position="95"/>
        <end position="120"/>
    </location>
</feature>
<gene>
    <name evidence="9" type="ORF">NM686_005535</name>
</gene>
<keyword evidence="5 7" id="KW-1133">Transmembrane helix</keyword>
<evidence type="ECO:0000256" key="5">
    <source>
        <dbReference type="ARBA" id="ARBA00022989"/>
    </source>
</evidence>
<comment type="subcellular location">
    <subcellularLocation>
        <location evidence="1">Cell membrane</location>
        <topology evidence="1">Multi-pass membrane protein</topology>
    </subcellularLocation>
</comment>
<evidence type="ECO:0000256" key="4">
    <source>
        <dbReference type="ARBA" id="ARBA00022692"/>
    </source>
</evidence>
<evidence type="ECO:0000256" key="7">
    <source>
        <dbReference type="SAM" id="Phobius"/>
    </source>
</evidence>
<feature type="transmembrane region" description="Helical" evidence="7">
    <location>
        <begin position="160"/>
        <end position="181"/>
    </location>
</feature>
<feature type="domain" description="Major facilitator superfamily (MFS) profile" evidence="8">
    <location>
        <begin position="20"/>
        <end position="212"/>
    </location>
</feature>
<evidence type="ECO:0000313" key="9">
    <source>
        <dbReference type="EMBL" id="WAR45982.1"/>
    </source>
</evidence>
<dbReference type="InterPro" id="IPR011701">
    <property type="entry name" value="MFS"/>
</dbReference>
<evidence type="ECO:0000256" key="2">
    <source>
        <dbReference type="ARBA" id="ARBA00022448"/>
    </source>
</evidence>